<keyword evidence="2" id="KW-0472">Membrane</keyword>
<feature type="compositionally biased region" description="Low complexity" evidence="1">
    <location>
        <begin position="79"/>
        <end position="93"/>
    </location>
</feature>
<evidence type="ECO:0000313" key="3">
    <source>
        <dbReference type="EMBL" id="PTM57371.1"/>
    </source>
</evidence>
<feature type="compositionally biased region" description="Basic and acidic residues" evidence="1">
    <location>
        <begin position="217"/>
        <end position="228"/>
    </location>
</feature>
<accession>A0A2T4Z659</accession>
<feature type="compositionally biased region" description="Low complexity" evidence="1">
    <location>
        <begin position="138"/>
        <end position="191"/>
    </location>
</feature>
<organism evidence="3 4">
    <name type="scientific">Phreatobacter oligotrophus</name>
    <dbReference type="NCBI Taxonomy" id="1122261"/>
    <lineage>
        <taxon>Bacteria</taxon>
        <taxon>Pseudomonadati</taxon>
        <taxon>Pseudomonadota</taxon>
        <taxon>Alphaproteobacteria</taxon>
        <taxon>Hyphomicrobiales</taxon>
        <taxon>Phreatobacteraceae</taxon>
        <taxon>Phreatobacter</taxon>
    </lineage>
</organism>
<dbReference type="Proteomes" id="UP000241808">
    <property type="component" value="Unassembled WGS sequence"/>
</dbReference>
<name>A0A2T4Z659_9HYPH</name>
<evidence type="ECO:0000256" key="1">
    <source>
        <dbReference type="SAM" id="MobiDB-lite"/>
    </source>
</evidence>
<feature type="region of interest" description="Disordered" evidence="1">
    <location>
        <begin position="65"/>
        <end position="228"/>
    </location>
</feature>
<reference evidence="3 4" key="1">
    <citation type="submission" date="2018-04" db="EMBL/GenBank/DDBJ databases">
        <title>Genomic Encyclopedia of Archaeal and Bacterial Type Strains, Phase II (KMG-II): from individual species to whole genera.</title>
        <authorList>
            <person name="Goeker M."/>
        </authorList>
    </citation>
    <scope>NUCLEOTIDE SEQUENCE [LARGE SCALE GENOMIC DNA]</scope>
    <source>
        <strain evidence="3 4">DSM 25521</strain>
    </source>
</reference>
<keyword evidence="4" id="KW-1185">Reference proteome</keyword>
<keyword evidence="2" id="KW-0812">Transmembrane</keyword>
<keyword evidence="2" id="KW-1133">Transmembrane helix</keyword>
<feature type="compositionally biased region" description="Pro residues" evidence="1">
    <location>
        <begin position="94"/>
        <end position="109"/>
    </location>
</feature>
<sequence>MSAAAKDVSASQDKAGLEALAGPAMAAMVLPTTVMMSGFVAAWGLGMAFARAFSVSANEAVAGAARTKAPAPRLVVSNPEPVEAAKPAPAKPTGIPPKPSTPGGSPPKPKSAKAVSPKDVAPLPKAGAVKPPVDEKPVVAAPKPASKAATPKVATSKAVTTETATAPAAKAKSPAASKVKASAPAAKTTKVVPSAAKPMTIKSTSTAKGISLPKLSIQDKPDGKTGKD</sequence>
<proteinExistence type="predicted"/>
<protein>
    <submittedName>
        <fullName evidence="3">Uncharacterized protein</fullName>
    </submittedName>
</protein>
<gene>
    <name evidence="3" type="ORF">C8P69_104422</name>
</gene>
<feature type="transmembrane region" description="Helical" evidence="2">
    <location>
        <begin position="20"/>
        <end position="45"/>
    </location>
</feature>
<dbReference type="EMBL" id="PZZL01000004">
    <property type="protein sequence ID" value="PTM57371.1"/>
    <property type="molecule type" value="Genomic_DNA"/>
</dbReference>
<dbReference type="RefSeq" id="WP_108177326.1">
    <property type="nucleotide sequence ID" value="NZ_PZZL01000004.1"/>
</dbReference>
<evidence type="ECO:0000313" key="4">
    <source>
        <dbReference type="Proteomes" id="UP000241808"/>
    </source>
</evidence>
<dbReference type="OrthoDB" id="10016466at2"/>
<comment type="caution">
    <text evidence="3">The sequence shown here is derived from an EMBL/GenBank/DDBJ whole genome shotgun (WGS) entry which is preliminary data.</text>
</comment>
<evidence type="ECO:0000256" key="2">
    <source>
        <dbReference type="SAM" id="Phobius"/>
    </source>
</evidence>
<dbReference type="AlphaFoldDB" id="A0A2T4Z659"/>